<evidence type="ECO:0000256" key="7">
    <source>
        <dbReference type="ARBA" id="ARBA00022723"/>
    </source>
</evidence>
<keyword evidence="11 15" id="KW-0460">Magnesium</keyword>
<dbReference type="InterPro" id="IPR040442">
    <property type="entry name" value="Pyrv_kinase-like_dom_sf"/>
</dbReference>
<comment type="caution">
    <text evidence="17">The sequence shown here is derived from an EMBL/GenBank/DDBJ whole genome shotgun (WGS) entry which is preliminary data.</text>
</comment>
<dbReference type="Proteomes" id="UP000004754">
    <property type="component" value="Unassembled WGS sequence"/>
</dbReference>
<keyword evidence="12 15" id="KW-0324">Glycolysis</keyword>
<evidence type="ECO:0000256" key="4">
    <source>
        <dbReference type="ARBA" id="ARBA00012142"/>
    </source>
</evidence>
<dbReference type="GO" id="GO:0016301">
    <property type="term" value="F:kinase activity"/>
    <property type="evidence" value="ECO:0007669"/>
    <property type="project" value="UniProtKB-KW"/>
</dbReference>
<dbReference type="SUPFAM" id="SSF50800">
    <property type="entry name" value="PK beta-barrel domain-like"/>
    <property type="match status" value="1"/>
</dbReference>
<comment type="similarity">
    <text evidence="3 15">Belongs to the pyruvate kinase family.</text>
</comment>
<dbReference type="GO" id="GO:0030955">
    <property type="term" value="F:potassium ion binding"/>
    <property type="evidence" value="ECO:0007669"/>
    <property type="project" value="UniProtKB-UniRule"/>
</dbReference>
<evidence type="ECO:0000256" key="8">
    <source>
        <dbReference type="ARBA" id="ARBA00022741"/>
    </source>
</evidence>
<organism evidence="17 18">
    <name type="scientific">Pseudoramibacter alactolyticus ATCC 23263</name>
    <dbReference type="NCBI Taxonomy" id="887929"/>
    <lineage>
        <taxon>Bacteria</taxon>
        <taxon>Bacillati</taxon>
        <taxon>Bacillota</taxon>
        <taxon>Clostridia</taxon>
        <taxon>Eubacteriales</taxon>
        <taxon>Eubacteriaceae</taxon>
        <taxon>Pseudoramibacter</taxon>
    </lineage>
</organism>
<keyword evidence="18" id="KW-1185">Reference proteome</keyword>
<dbReference type="UniPathway" id="UPA00109">
    <property type="reaction ID" value="UER00188"/>
</dbReference>
<dbReference type="Gene3D" id="3.20.20.60">
    <property type="entry name" value="Phosphoenolpyruvate-binding domains"/>
    <property type="match status" value="1"/>
</dbReference>
<dbReference type="InterPro" id="IPR015793">
    <property type="entry name" value="Pyrv_Knase_brl"/>
</dbReference>
<proteinExistence type="inferred from homology"/>
<dbReference type="OrthoDB" id="9812123at2"/>
<evidence type="ECO:0000259" key="16">
    <source>
        <dbReference type="Pfam" id="PF00224"/>
    </source>
</evidence>
<evidence type="ECO:0000256" key="13">
    <source>
        <dbReference type="ARBA" id="ARBA00023317"/>
    </source>
</evidence>
<reference evidence="17 18" key="1">
    <citation type="submission" date="2010-12" db="EMBL/GenBank/DDBJ databases">
        <authorList>
            <person name="Muzny D."/>
            <person name="Qin X."/>
            <person name="Deng J."/>
            <person name="Jiang H."/>
            <person name="Liu Y."/>
            <person name="Qu J."/>
            <person name="Song X.-Z."/>
            <person name="Zhang L."/>
            <person name="Thornton R."/>
            <person name="Coyle M."/>
            <person name="Francisco L."/>
            <person name="Jackson L."/>
            <person name="Javaid M."/>
            <person name="Korchina V."/>
            <person name="Kovar C."/>
            <person name="Mata R."/>
            <person name="Mathew T."/>
            <person name="Ngo R."/>
            <person name="Nguyen L."/>
            <person name="Nguyen N."/>
            <person name="Okwuonu G."/>
            <person name="Ongeri F."/>
            <person name="Pham C."/>
            <person name="Simmons D."/>
            <person name="Wilczek-Boney K."/>
            <person name="Hale W."/>
            <person name="Jakkamsetti A."/>
            <person name="Pham P."/>
            <person name="Ruth R."/>
            <person name="San Lucas F."/>
            <person name="Warren J."/>
            <person name="Zhang J."/>
            <person name="Zhao Z."/>
            <person name="Zhou C."/>
            <person name="Zhu D."/>
            <person name="Lee S."/>
            <person name="Bess C."/>
            <person name="Blankenburg K."/>
            <person name="Forbes L."/>
            <person name="Fu Q."/>
            <person name="Gubbala S."/>
            <person name="Hirani K."/>
            <person name="Jayaseelan J.C."/>
            <person name="Lara F."/>
            <person name="Munidasa M."/>
            <person name="Palculict T."/>
            <person name="Patil S."/>
            <person name="Pu L.-L."/>
            <person name="Saada N."/>
            <person name="Tang L."/>
            <person name="Weissenberger G."/>
            <person name="Zhu Y."/>
            <person name="Hemphill L."/>
            <person name="Shang Y."/>
            <person name="Youmans B."/>
            <person name="Ayvaz T."/>
            <person name="Ross M."/>
            <person name="Santibanez J."/>
            <person name="Aqrawi P."/>
            <person name="Gross S."/>
            <person name="Joshi V."/>
            <person name="Fowler G."/>
            <person name="Nazareth L."/>
            <person name="Reid J."/>
            <person name="Worley K."/>
            <person name="Petrosino J."/>
            <person name="Highlander S."/>
            <person name="Gibbs R."/>
        </authorList>
    </citation>
    <scope>NUCLEOTIDE SEQUENCE [LARGE SCALE GENOMIC DNA]</scope>
    <source>
        <strain evidence="17 18">ATCC 23263</strain>
    </source>
</reference>
<feature type="domain" description="Pyruvate kinase barrel" evidence="16">
    <location>
        <begin position="24"/>
        <end position="333"/>
    </location>
</feature>
<dbReference type="SUPFAM" id="SSF51621">
    <property type="entry name" value="Phosphoenolpyruvate/pyruvate domain"/>
    <property type="match status" value="1"/>
</dbReference>
<keyword evidence="6 15" id="KW-0808">Transferase</keyword>
<dbReference type="InterPro" id="IPR011037">
    <property type="entry name" value="Pyrv_Knase-like_insert_dom_sf"/>
</dbReference>
<evidence type="ECO:0000256" key="14">
    <source>
        <dbReference type="NCBIfam" id="TIGR01064"/>
    </source>
</evidence>
<dbReference type="RefSeq" id="WP_006599618.1">
    <property type="nucleotide sequence ID" value="NZ_GL622359.1"/>
</dbReference>
<dbReference type="GO" id="GO:0004743">
    <property type="term" value="F:pyruvate kinase activity"/>
    <property type="evidence" value="ECO:0007669"/>
    <property type="project" value="UniProtKB-UniRule"/>
</dbReference>
<dbReference type="InterPro" id="IPR001697">
    <property type="entry name" value="Pyr_Knase"/>
</dbReference>
<protein>
    <recommendedName>
        <fullName evidence="5 14">Pyruvate kinase</fullName>
        <ecNumber evidence="4 14">2.7.1.40</ecNumber>
    </recommendedName>
</protein>
<dbReference type="InterPro" id="IPR015806">
    <property type="entry name" value="Pyrv_Knase_insert_dom_sf"/>
</dbReference>
<dbReference type="EMBL" id="AEQN01000028">
    <property type="protein sequence ID" value="EFV00747.1"/>
    <property type="molecule type" value="Genomic_DNA"/>
</dbReference>
<dbReference type="GO" id="GO:0005524">
    <property type="term" value="F:ATP binding"/>
    <property type="evidence" value="ECO:0007669"/>
    <property type="project" value="UniProtKB-KW"/>
</dbReference>
<comment type="cofactor">
    <cofactor evidence="1">
        <name>K(+)</name>
        <dbReference type="ChEBI" id="CHEBI:29103"/>
    </cofactor>
</comment>
<keyword evidence="13 17" id="KW-0670">Pyruvate</keyword>
<comment type="catalytic activity">
    <reaction evidence="15">
        <text>pyruvate + ATP = phosphoenolpyruvate + ADP + H(+)</text>
        <dbReference type="Rhea" id="RHEA:18157"/>
        <dbReference type="ChEBI" id="CHEBI:15361"/>
        <dbReference type="ChEBI" id="CHEBI:15378"/>
        <dbReference type="ChEBI" id="CHEBI:30616"/>
        <dbReference type="ChEBI" id="CHEBI:58702"/>
        <dbReference type="ChEBI" id="CHEBI:456216"/>
        <dbReference type="EC" id="2.7.1.40"/>
    </reaction>
</comment>
<evidence type="ECO:0000256" key="5">
    <source>
        <dbReference type="ARBA" id="ARBA00018587"/>
    </source>
</evidence>
<dbReference type="STRING" id="887929.HMP0721_2196"/>
<dbReference type="EC" id="2.7.1.40" evidence="4 14"/>
<gene>
    <name evidence="17" type="ORF">HMP0721_2196</name>
</gene>
<dbReference type="AlphaFoldDB" id="E6MJL1"/>
<dbReference type="GO" id="GO:0000287">
    <property type="term" value="F:magnesium ion binding"/>
    <property type="evidence" value="ECO:0007669"/>
    <property type="project" value="UniProtKB-UniRule"/>
</dbReference>
<sequence length="348" mass="37731">MKPLNLSPSFEPPARRPAPLRFYGTFGPSCRDEKTFCTLLEAGMTGMRLNLSHGDLDRCADWLAAFRAAQTCCGVTADLMIDLHGPELRIGTLPKPLALSRGGRVRLAAAPAPDAIPVPAAVLDALTPDQPLLLDDGQIELRAVTCIADSVCCRVIRGGRLESRKSLALPGISLDLPLLTESDRHNLTLARTCGVTQVMMPFVQSGGDIRKLREILAESRLEELTIFAKIENRVGLDHLDGIIRETDWLVIARGDLGSALPLWRLPAVQKAVAARCRAQNCPFMVVTQMLDSMRRHPVPTRAEVCDVYNAVCDGAAALMLTGETAAGNYPAEAMRYLVRTATAEVVTL</sequence>
<evidence type="ECO:0000313" key="17">
    <source>
        <dbReference type="EMBL" id="EFV00747.1"/>
    </source>
</evidence>
<accession>E6MJL1</accession>
<dbReference type="eggNOG" id="COG0469">
    <property type="taxonomic scope" value="Bacteria"/>
</dbReference>
<keyword evidence="9 15" id="KW-0418">Kinase</keyword>
<comment type="pathway">
    <text evidence="2 15">Carbohydrate degradation; glycolysis; pyruvate from D-glyceraldehyde 3-phosphate: step 5/5.</text>
</comment>
<evidence type="ECO:0000256" key="1">
    <source>
        <dbReference type="ARBA" id="ARBA00001958"/>
    </source>
</evidence>
<keyword evidence="8" id="KW-0547">Nucleotide-binding</keyword>
<dbReference type="NCBIfam" id="TIGR01064">
    <property type="entry name" value="pyruv_kin"/>
    <property type="match status" value="1"/>
</dbReference>
<dbReference type="Gene3D" id="2.40.33.10">
    <property type="entry name" value="PK beta-barrel domain-like"/>
    <property type="match status" value="1"/>
</dbReference>
<name>E6MJL1_9FIRM</name>
<keyword evidence="10" id="KW-0067">ATP-binding</keyword>
<evidence type="ECO:0000256" key="2">
    <source>
        <dbReference type="ARBA" id="ARBA00004997"/>
    </source>
</evidence>
<dbReference type="Pfam" id="PF00224">
    <property type="entry name" value="PK"/>
    <property type="match status" value="1"/>
</dbReference>
<dbReference type="PRINTS" id="PR01050">
    <property type="entry name" value="PYRUVTKNASE"/>
</dbReference>
<evidence type="ECO:0000256" key="15">
    <source>
        <dbReference type="RuleBase" id="RU000504"/>
    </source>
</evidence>
<evidence type="ECO:0000256" key="6">
    <source>
        <dbReference type="ARBA" id="ARBA00022679"/>
    </source>
</evidence>
<dbReference type="HOGENOM" id="CLU_015439_1_1_9"/>
<dbReference type="InterPro" id="IPR015813">
    <property type="entry name" value="Pyrv/PenolPyrv_kinase-like_dom"/>
</dbReference>
<evidence type="ECO:0000256" key="3">
    <source>
        <dbReference type="ARBA" id="ARBA00008663"/>
    </source>
</evidence>
<evidence type="ECO:0000313" key="18">
    <source>
        <dbReference type="Proteomes" id="UP000004754"/>
    </source>
</evidence>
<evidence type="ECO:0000256" key="12">
    <source>
        <dbReference type="ARBA" id="ARBA00023152"/>
    </source>
</evidence>
<evidence type="ECO:0000256" key="10">
    <source>
        <dbReference type="ARBA" id="ARBA00022840"/>
    </source>
</evidence>
<dbReference type="PANTHER" id="PTHR11817">
    <property type="entry name" value="PYRUVATE KINASE"/>
    <property type="match status" value="1"/>
</dbReference>
<evidence type="ECO:0000256" key="11">
    <source>
        <dbReference type="ARBA" id="ARBA00022842"/>
    </source>
</evidence>
<keyword evidence="7" id="KW-0479">Metal-binding</keyword>
<evidence type="ECO:0000256" key="9">
    <source>
        <dbReference type="ARBA" id="ARBA00022777"/>
    </source>
</evidence>